<dbReference type="EMBL" id="GBXM01069372">
    <property type="protein sequence ID" value="JAH39205.1"/>
    <property type="molecule type" value="Transcribed_RNA"/>
</dbReference>
<feature type="compositionally biased region" description="Polar residues" evidence="1">
    <location>
        <begin position="59"/>
        <end position="71"/>
    </location>
</feature>
<feature type="compositionally biased region" description="Basic and acidic residues" evidence="1">
    <location>
        <begin position="43"/>
        <end position="54"/>
    </location>
</feature>
<evidence type="ECO:0000313" key="2">
    <source>
        <dbReference type="EMBL" id="JAH39205.1"/>
    </source>
</evidence>
<accession>A0A0E9SES1</accession>
<sequence>MIFTIRDRGDSDPVGNITIMSVNPSHYRIIWADNQFRLASDQEPPRDCREEQIGHKLAQLSSSSGASITYR</sequence>
<dbReference type="AlphaFoldDB" id="A0A0E9SES1"/>
<organism evidence="2">
    <name type="scientific">Anguilla anguilla</name>
    <name type="common">European freshwater eel</name>
    <name type="synonym">Muraena anguilla</name>
    <dbReference type="NCBI Taxonomy" id="7936"/>
    <lineage>
        <taxon>Eukaryota</taxon>
        <taxon>Metazoa</taxon>
        <taxon>Chordata</taxon>
        <taxon>Craniata</taxon>
        <taxon>Vertebrata</taxon>
        <taxon>Euteleostomi</taxon>
        <taxon>Actinopterygii</taxon>
        <taxon>Neopterygii</taxon>
        <taxon>Teleostei</taxon>
        <taxon>Anguilliformes</taxon>
        <taxon>Anguillidae</taxon>
        <taxon>Anguilla</taxon>
    </lineage>
</organism>
<protein>
    <submittedName>
        <fullName evidence="2">Uncharacterized protein</fullName>
    </submittedName>
</protein>
<reference evidence="2" key="1">
    <citation type="submission" date="2014-11" db="EMBL/GenBank/DDBJ databases">
        <authorList>
            <person name="Amaro Gonzalez C."/>
        </authorList>
    </citation>
    <scope>NUCLEOTIDE SEQUENCE</scope>
</reference>
<evidence type="ECO:0000256" key="1">
    <source>
        <dbReference type="SAM" id="MobiDB-lite"/>
    </source>
</evidence>
<reference evidence="2" key="2">
    <citation type="journal article" date="2015" name="Fish Shellfish Immunol.">
        <title>Early steps in the European eel (Anguilla anguilla)-Vibrio vulnificus interaction in the gills: Role of the RtxA13 toxin.</title>
        <authorList>
            <person name="Callol A."/>
            <person name="Pajuelo D."/>
            <person name="Ebbesson L."/>
            <person name="Teles M."/>
            <person name="MacKenzie S."/>
            <person name="Amaro C."/>
        </authorList>
    </citation>
    <scope>NUCLEOTIDE SEQUENCE</scope>
</reference>
<feature type="region of interest" description="Disordered" evidence="1">
    <location>
        <begin position="41"/>
        <end position="71"/>
    </location>
</feature>
<name>A0A0E9SES1_ANGAN</name>
<proteinExistence type="predicted"/>